<dbReference type="PROSITE" id="PS50930">
    <property type="entry name" value="HTH_LYTTR"/>
    <property type="match status" value="1"/>
</dbReference>
<evidence type="ECO:0000259" key="2">
    <source>
        <dbReference type="PROSITE" id="PS50110"/>
    </source>
</evidence>
<gene>
    <name evidence="4" type="ORF">SAMN05216283_1089</name>
</gene>
<evidence type="ECO:0000313" key="5">
    <source>
        <dbReference type="Proteomes" id="UP000198964"/>
    </source>
</evidence>
<feature type="domain" description="Response regulatory" evidence="2">
    <location>
        <begin position="4"/>
        <end position="115"/>
    </location>
</feature>
<dbReference type="GO" id="GO:0003677">
    <property type="term" value="F:DNA binding"/>
    <property type="evidence" value="ECO:0007669"/>
    <property type="project" value="InterPro"/>
</dbReference>
<dbReference type="PANTHER" id="PTHR45526">
    <property type="entry name" value="TRANSCRIPTIONAL REGULATORY PROTEIN DPIA"/>
    <property type="match status" value="1"/>
</dbReference>
<dbReference type="GO" id="GO:0000156">
    <property type="term" value="F:phosphorelay response regulator activity"/>
    <property type="evidence" value="ECO:0007669"/>
    <property type="project" value="TreeGrafter"/>
</dbReference>
<dbReference type="EMBL" id="FONW01000008">
    <property type="protein sequence ID" value="SFF50565.1"/>
    <property type="molecule type" value="Genomic_DNA"/>
</dbReference>
<feature type="domain" description="HTH LytTR-type" evidence="3">
    <location>
        <begin position="132"/>
        <end position="200"/>
    </location>
</feature>
<evidence type="ECO:0000259" key="3">
    <source>
        <dbReference type="PROSITE" id="PS50930"/>
    </source>
</evidence>
<dbReference type="InterPro" id="IPR011006">
    <property type="entry name" value="CheY-like_superfamily"/>
</dbReference>
<evidence type="ECO:0000313" key="4">
    <source>
        <dbReference type="EMBL" id="SFF50565.1"/>
    </source>
</evidence>
<feature type="modified residue" description="4-aspartylphosphate" evidence="1">
    <location>
        <position position="55"/>
    </location>
</feature>
<proteinExistence type="predicted"/>
<keyword evidence="5" id="KW-1185">Reference proteome</keyword>
<dbReference type="RefSeq" id="WP_170846964.1">
    <property type="nucleotide sequence ID" value="NZ_FONW01000008.1"/>
</dbReference>
<dbReference type="AlphaFoldDB" id="A0A1I2J759"/>
<dbReference type="Proteomes" id="UP000198964">
    <property type="component" value="Unassembled WGS sequence"/>
</dbReference>
<evidence type="ECO:0000256" key="1">
    <source>
        <dbReference type="PROSITE-ProRule" id="PRU00169"/>
    </source>
</evidence>
<name>A0A1I2J759_9BACT</name>
<organism evidence="4 5">
    <name type="scientific">Sunxiuqinia elliptica</name>
    <dbReference type="NCBI Taxonomy" id="655355"/>
    <lineage>
        <taxon>Bacteria</taxon>
        <taxon>Pseudomonadati</taxon>
        <taxon>Bacteroidota</taxon>
        <taxon>Bacteroidia</taxon>
        <taxon>Marinilabiliales</taxon>
        <taxon>Prolixibacteraceae</taxon>
        <taxon>Sunxiuqinia</taxon>
    </lineage>
</organism>
<dbReference type="SUPFAM" id="SSF52172">
    <property type="entry name" value="CheY-like"/>
    <property type="match status" value="1"/>
</dbReference>
<dbReference type="PROSITE" id="PS50110">
    <property type="entry name" value="RESPONSE_REGULATORY"/>
    <property type="match status" value="1"/>
</dbReference>
<dbReference type="InterPro" id="IPR051271">
    <property type="entry name" value="2C-system_Tx_regulators"/>
</dbReference>
<sequence length="239" mass="27430">MKTRCLILDDDPLARNITYRHTQKFETLNVVAQCMDTEHAAQVLSEVPIDLIFLDVHLPLTSGIDFLKSLASPPHVIVTSAHREYAWECFEMDVVDFLLKPITFERFMRAVHKFQHLTSSFQLDFNAGVPCLFVRENKKVVKIPLCEIQYVEGLGEYIQIHTQNRKIVTKMGMSQIEEKLPSRFFLRIHKSYLISLTKVQAYTSSNVEINGTDLPIGRSYKNTVMNVLNFEGIMSGGQF</sequence>
<dbReference type="InterPro" id="IPR007492">
    <property type="entry name" value="LytTR_DNA-bd_dom"/>
</dbReference>
<dbReference type="STRING" id="655355.SAMN05216283_1089"/>
<dbReference type="Gene3D" id="3.40.50.2300">
    <property type="match status" value="1"/>
</dbReference>
<dbReference type="SMART" id="SM00448">
    <property type="entry name" value="REC"/>
    <property type="match status" value="1"/>
</dbReference>
<dbReference type="Gene3D" id="2.40.50.1020">
    <property type="entry name" value="LytTr DNA-binding domain"/>
    <property type="match status" value="1"/>
</dbReference>
<accession>A0A1I2J759</accession>
<dbReference type="SMART" id="SM00850">
    <property type="entry name" value="LytTR"/>
    <property type="match status" value="1"/>
</dbReference>
<dbReference type="Pfam" id="PF04397">
    <property type="entry name" value="LytTR"/>
    <property type="match status" value="1"/>
</dbReference>
<dbReference type="Pfam" id="PF00072">
    <property type="entry name" value="Response_reg"/>
    <property type="match status" value="1"/>
</dbReference>
<keyword evidence="1" id="KW-0597">Phosphoprotein</keyword>
<reference evidence="4 5" key="1">
    <citation type="submission" date="2016-10" db="EMBL/GenBank/DDBJ databases">
        <authorList>
            <person name="de Groot N.N."/>
        </authorList>
    </citation>
    <scope>NUCLEOTIDE SEQUENCE [LARGE SCALE GENOMIC DNA]</scope>
    <source>
        <strain evidence="4 5">CGMCC 1.9156</strain>
    </source>
</reference>
<dbReference type="InterPro" id="IPR001789">
    <property type="entry name" value="Sig_transdc_resp-reg_receiver"/>
</dbReference>
<dbReference type="PANTHER" id="PTHR45526:SF1">
    <property type="entry name" value="TRANSCRIPTIONAL REGULATORY PROTEIN DCUR-RELATED"/>
    <property type="match status" value="1"/>
</dbReference>
<protein>
    <submittedName>
        <fullName evidence="4">Two component transcriptional regulator, LytTR family</fullName>
    </submittedName>
</protein>